<sequence>MGPSCLQDRRTDSSTSAHLGLLEAACERLLSACAGRVYQPLQLPAPKSIGERLGPAAQISQRRHLPDISPSPSFCGGGLLSPVTGSMSGPARTAALARQTSLSGVYANSSGLSSKSFGLVWTKWKGMQKGRKRTKCIQLIRPLFGNRRHRTADCFNDLWSCGPSRRRNKALDFAGLHKNPNFQVTRRGRRFSIEVDIQGDWVSKNLKGSIGGRLSFRMKGHEDEIRRSIAQEGDGRFPLYCRRLALIRRSC</sequence>
<reference evidence="1" key="1">
    <citation type="submission" date="2018-11" db="EMBL/GenBank/DDBJ databases">
        <authorList>
            <consortium name="Pathogen Informatics"/>
        </authorList>
    </citation>
    <scope>NUCLEOTIDE SEQUENCE</scope>
</reference>
<dbReference type="EMBL" id="CAAALY010070473">
    <property type="protein sequence ID" value="VEL24906.1"/>
    <property type="molecule type" value="Genomic_DNA"/>
</dbReference>
<comment type="caution">
    <text evidence="1">The sequence shown here is derived from an EMBL/GenBank/DDBJ whole genome shotgun (WGS) entry which is preliminary data.</text>
</comment>
<keyword evidence="2" id="KW-1185">Reference proteome</keyword>
<dbReference type="Proteomes" id="UP000784294">
    <property type="component" value="Unassembled WGS sequence"/>
</dbReference>
<organism evidence="1 2">
    <name type="scientific">Protopolystoma xenopodis</name>
    <dbReference type="NCBI Taxonomy" id="117903"/>
    <lineage>
        <taxon>Eukaryota</taxon>
        <taxon>Metazoa</taxon>
        <taxon>Spiralia</taxon>
        <taxon>Lophotrochozoa</taxon>
        <taxon>Platyhelminthes</taxon>
        <taxon>Monogenea</taxon>
        <taxon>Polyopisthocotylea</taxon>
        <taxon>Polystomatidea</taxon>
        <taxon>Polystomatidae</taxon>
        <taxon>Protopolystoma</taxon>
    </lineage>
</organism>
<gene>
    <name evidence="1" type="ORF">PXEA_LOCUS18346</name>
</gene>
<evidence type="ECO:0000313" key="1">
    <source>
        <dbReference type="EMBL" id="VEL24906.1"/>
    </source>
</evidence>
<name>A0A448X0N6_9PLAT</name>
<accession>A0A448X0N6</accession>
<evidence type="ECO:0000313" key="2">
    <source>
        <dbReference type="Proteomes" id="UP000784294"/>
    </source>
</evidence>
<dbReference type="AlphaFoldDB" id="A0A448X0N6"/>
<protein>
    <submittedName>
        <fullName evidence="1">Uncharacterized protein</fullName>
    </submittedName>
</protein>
<proteinExistence type="predicted"/>